<dbReference type="Pfam" id="PF12841">
    <property type="entry name" value="YvrJ"/>
    <property type="match status" value="1"/>
</dbReference>
<evidence type="ECO:0000313" key="3">
    <source>
        <dbReference type="Proteomes" id="UP000676456"/>
    </source>
</evidence>
<dbReference type="InterPro" id="IPR024419">
    <property type="entry name" value="YvrJ"/>
</dbReference>
<proteinExistence type="predicted"/>
<keyword evidence="1" id="KW-0472">Membrane</keyword>
<keyword evidence="3" id="KW-1185">Reference proteome</keyword>
<dbReference type="Proteomes" id="UP000676456">
    <property type="component" value="Unassembled WGS sequence"/>
</dbReference>
<evidence type="ECO:0000256" key="1">
    <source>
        <dbReference type="SAM" id="Phobius"/>
    </source>
</evidence>
<comment type="caution">
    <text evidence="2">The sequence shown here is derived from an EMBL/GenBank/DDBJ whole genome shotgun (WGS) entry which is preliminary data.</text>
</comment>
<dbReference type="AlphaFoldDB" id="A0A942UN69"/>
<dbReference type="EMBL" id="JAGYPN010000001">
    <property type="protein sequence ID" value="MBS4221828.1"/>
    <property type="molecule type" value="Genomic_DNA"/>
</dbReference>
<gene>
    <name evidence="2" type="ORF">KHA91_03535</name>
</gene>
<keyword evidence="1" id="KW-0812">Transmembrane</keyword>
<protein>
    <submittedName>
        <fullName evidence="2">YvrJ family protein</fullName>
    </submittedName>
</protein>
<organism evidence="2 3">
    <name type="scientific">Lederbergia citrea</name>
    <dbReference type="NCBI Taxonomy" id="2833581"/>
    <lineage>
        <taxon>Bacteria</taxon>
        <taxon>Bacillati</taxon>
        <taxon>Bacillota</taxon>
        <taxon>Bacilli</taxon>
        <taxon>Bacillales</taxon>
        <taxon>Bacillaceae</taxon>
        <taxon>Lederbergia</taxon>
    </lineage>
</organism>
<reference evidence="2 3" key="1">
    <citation type="submission" date="2021-05" db="EMBL/GenBank/DDBJ databases">
        <title>Novel Bacillus species.</title>
        <authorList>
            <person name="Liu G."/>
        </authorList>
    </citation>
    <scope>NUCLEOTIDE SEQUENCE [LARGE SCALE GENOMIC DNA]</scope>
    <source>
        <strain evidence="2 3">FJAT-49682</strain>
    </source>
</reference>
<evidence type="ECO:0000313" key="2">
    <source>
        <dbReference type="EMBL" id="MBS4221828.1"/>
    </source>
</evidence>
<sequence>MEQILPFISDVGFPVIVTFYLLYRIETKLEAVIQSIQSLPERMQRP</sequence>
<accession>A0A942UN69</accession>
<feature type="transmembrane region" description="Helical" evidence="1">
    <location>
        <begin position="6"/>
        <end position="23"/>
    </location>
</feature>
<name>A0A942UN69_9BACI</name>
<dbReference type="RefSeq" id="WP_213096820.1">
    <property type="nucleotide sequence ID" value="NZ_JAGYPH010000001.1"/>
</dbReference>
<keyword evidence="1" id="KW-1133">Transmembrane helix</keyword>